<name>A0ABD5ZKV7_9EURY</name>
<dbReference type="PANTHER" id="PTHR43046">
    <property type="entry name" value="GDP-MANNOSE MANNOSYL HYDROLASE"/>
    <property type="match status" value="1"/>
</dbReference>
<comment type="caution">
    <text evidence="5">The sequence shown here is derived from an EMBL/GenBank/DDBJ whole genome shotgun (WGS) entry which is preliminary data.</text>
</comment>
<evidence type="ECO:0000259" key="4">
    <source>
        <dbReference type="PROSITE" id="PS51462"/>
    </source>
</evidence>
<comment type="cofactor">
    <cofactor evidence="1">
        <name>Mg(2+)</name>
        <dbReference type="ChEBI" id="CHEBI:18420"/>
    </cofactor>
</comment>
<keyword evidence="3" id="KW-0460">Magnesium</keyword>
<dbReference type="GO" id="GO:0016787">
    <property type="term" value="F:hydrolase activity"/>
    <property type="evidence" value="ECO:0007669"/>
    <property type="project" value="UniProtKB-KW"/>
</dbReference>
<evidence type="ECO:0000313" key="5">
    <source>
        <dbReference type="EMBL" id="MFC7233960.1"/>
    </source>
</evidence>
<dbReference type="InterPro" id="IPR000086">
    <property type="entry name" value="NUDIX_hydrolase_dom"/>
</dbReference>
<gene>
    <name evidence="5" type="ORF">ACFQJ4_01385</name>
</gene>
<accession>A0ABD5ZKV7</accession>
<feature type="domain" description="Nudix hydrolase" evidence="4">
    <location>
        <begin position="16"/>
        <end position="153"/>
    </location>
</feature>
<organism evidence="5 6">
    <name type="scientific">Halosegnis marinus</name>
    <dbReference type="NCBI Taxonomy" id="3034023"/>
    <lineage>
        <taxon>Archaea</taxon>
        <taxon>Methanobacteriati</taxon>
        <taxon>Methanobacteriota</taxon>
        <taxon>Stenosarchaea group</taxon>
        <taxon>Halobacteria</taxon>
        <taxon>Halobacteriales</taxon>
        <taxon>Natronomonadaceae</taxon>
        <taxon>Halosegnis</taxon>
    </lineage>
</organism>
<evidence type="ECO:0000256" key="3">
    <source>
        <dbReference type="ARBA" id="ARBA00022842"/>
    </source>
</evidence>
<dbReference type="Proteomes" id="UP001596398">
    <property type="component" value="Unassembled WGS sequence"/>
</dbReference>
<sequence>MPTDPIPLRQWRTVVANVPIVSVDLLVTTDDGLLLGKRTNEPARGYYFPPGGRVEKFETRTEAVHRIADEELGLDVEIIESLGSFEHIYDTADVSGVNGKHYLANGFVVAATGGRLQPDDQHENLRAFVDPPTPLHHYLRTYLDASEILPDWS</sequence>
<dbReference type="InterPro" id="IPR015797">
    <property type="entry name" value="NUDIX_hydrolase-like_dom_sf"/>
</dbReference>
<dbReference type="PROSITE" id="PS51462">
    <property type="entry name" value="NUDIX"/>
    <property type="match status" value="1"/>
</dbReference>
<protein>
    <submittedName>
        <fullName evidence="5">NUDIX domain-containing protein</fullName>
    </submittedName>
</protein>
<dbReference type="Gene3D" id="3.90.79.10">
    <property type="entry name" value="Nucleoside Triphosphate Pyrophosphohydrolase"/>
    <property type="match status" value="1"/>
</dbReference>
<dbReference type="SUPFAM" id="SSF55811">
    <property type="entry name" value="Nudix"/>
    <property type="match status" value="1"/>
</dbReference>
<evidence type="ECO:0000256" key="1">
    <source>
        <dbReference type="ARBA" id="ARBA00001946"/>
    </source>
</evidence>
<keyword evidence="6" id="KW-1185">Reference proteome</keyword>
<dbReference type="Pfam" id="PF00293">
    <property type="entry name" value="NUDIX"/>
    <property type="match status" value="1"/>
</dbReference>
<keyword evidence="2" id="KW-0378">Hydrolase</keyword>
<evidence type="ECO:0000256" key="2">
    <source>
        <dbReference type="ARBA" id="ARBA00022801"/>
    </source>
</evidence>
<dbReference type="AlphaFoldDB" id="A0ABD5ZKV7"/>
<dbReference type="GeneID" id="79265622"/>
<reference evidence="5 6" key="1">
    <citation type="journal article" date="2019" name="Int. J. Syst. Evol. Microbiol.">
        <title>The Global Catalogue of Microorganisms (GCM) 10K type strain sequencing project: providing services to taxonomists for standard genome sequencing and annotation.</title>
        <authorList>
            <consortium name="The Broad Institute Genomics Platform"/>
            <consortium name="The Broad Institute Genome Sequencing Center for Infectious Disease"/>
            <person name="Wu L."/>
            <person name="Ma J."/>
        </authorList>
    </citation>
    <scope>NUCLEOTIDE SEQUENCE [LARGE SCALE GENOMIC DNA]</scope>
    <source>
        <strain evidence="5 6">DT85</strain>
    </source>
</reference>
<evidence type="ECO:0000313" key="6">
    <source>
        <dbReference type="Proteomes" id="UP001596398"/>
    </source>
</evidence>
<proteinExistence type="predicted"/>
<dbReference type="RefSeq" id="WP_276234953.1">
    <property type="nucleotide sequence ID" value="NZ_CP119802.1"/>
</dbReference>
<dbReference type="PANTHER" id="PTHR43046:SF12">
    <property type="entry name" value="GDP-MANNOSE MANNOSYL HYDROLASE"/>
    <property type="match status" value="1"/>
</dbReference>
<dbReference type="EMBL" id="JBHTAP010000001">
    <property type="protein sequence ID" value="MFC7233960.1"/>
    <property type="molecule type" value="Genomic_DNA"/>
</dbReference>